<protein>
    <submittedName>
        <fullName evidence="2">Uncharacterized protein</fullName>
    </submittedName>
</protein>
<keyword evidence="1" id="KW-0812">Transmembrane</keyword>
<keyword evidence="1" id="KW-1133">Transmembrane helix</keyword>
<comment type="caution">
    <text evidence="2">The sequence shown here is derived from an EMBL/GenBank/DDBJ whole genome shotgun (WGS) entry which is preliminary data.</text>
</comment>
<accession>A0A561ENB6</accession>
<feature type="transmembrane region" description="Helical" evidence="1">
    <location>
        <begin position="78"/>
        <end position="98"/>
    </location>
</feature>
<dbReference type="EMBL" id="VIVR01000001">
    <property type="protein sequence ID" value="TWE17118.1"/>
    <property type="molecule type" value="Genomic_DNA"/>
</dbReference>
<sequence>MQTGQIFGVIGSGLAALIATTVLILGCRGKGNIRFHQEGAAITGYVAGYFYSIAATFWSGAAAITGGVTAALTGPGGAFGNGGMGGVALLLAVIAYGAKLKPGLAAVLGVAAFTVFQQAGGIWATPAVIVASISGNLMGVH</sequence>
<feature type="transmembrane region" description="Helical" evidence="1">
    <location>
        <begin position="105"/>
        <end position="133"/>
    </location>
</feature>
<name>A0A561ENB6_9ACTN</name>
<dbReference type="AlphaFoldDB" id="A0A561ENB6"/>
<feature type="transmembrane region" description="Helical" evidence="1">
    <location>
        <begin position="48"/>
        <end position="72"/>
    </location>
</feature>
<reference evidence="2 3" key="1">
    <citation type="submission" date="2019-06" db="EMBL/GenBank/DDBJ databases">
        <title>Sequencing the genomes of 1000 actinobacteria strains.</title>
        <authorList>
            <person name="Klenk H.-P."/>
        </authorList>
    </citation>
    <scope>NUCLEOTIDE SEQUENCE [LARGE SCALE GENOMIC DNA]</scope>
    <source>
        <strain evidence="2 3">DSM 41649</strain>
    </source>
</reference>
<proteinExistence type="predicted"/>
<evidence type="ECO:0000313" key="3">
    <source>
        <dbReference type="Proteomes" id="UP000318416"/>
    </source>
</evidence>
<feature type="transmembrane region" description="Helical" evidence="1">
    <location>
        <begin position="6"/>
        <end position="27"/>
    </location>
</feature>
<organism evidence="2 3">
    <name type="scientific">Kitasatospora atroaurantiaca</name>
    <dbReference type="NCBI Taxonomy" id="285545"/>
    <lineage>
        <taxon>Bacteria</taxon>
        <taxon>Bacillati</taxon>
        <taxon>Actinomycetota</taxon>
        <taxon>Actinomycetes</taxon>
        <taxon>Kitasatosporales</taxon>
        <taxon>Streptomycetaceae</taxon>
        <taxon>Kitasatospora</taxon>
    </lineage>
</organism>
<evidence type="ECO:0000313" key="2">
    <source>
        <dbReference type="EMBL" id="TWE17118.1"/>
    </source>
</evidence>
<dbReference type="RefSeq" id="WP_145789698.1">
    <property type="nucleotide sequence ID" value="NZ_BAAABR010000089.1"/>
</dbReference>
<dbReference type="Proteomes" id="UP000318416">
    <property type="component" value="Unassembled WGS sequence"/>
</dbReference>
<keyword evidence="1" id="KW-0472">Membrane</keyword>
<gene>
    <name evidence="2" type="ORF">FB465_2123</name>
</gene>
<keyword evidence="3" id="KW-1185">Reference proteome</keyword>
<evidence type="ECO:0000256" key="1">
    <source>
        <dbReference type="SAM" id="Phobius"/>
    </source>
</evidence>